<evidence type="ECO:0000313" key="3">
    <source>
        <dbReference type="EMBL" id="MFC1573149.1"/>
    </source>
</evidence>
<dbReference type="SUPFAM" id="SSF49464">
    <property type="entry name" value="Carboxypeptidase regulatory domain-like"/>
    <property type="match status" value="1"/>
</dbReference>
<comment type="caution">
    <text evidence="3">The sequence shown here is derived from an EMBL/GenBank/DDBJ whole genome shotgun (WGS) entry which is preliminary data.</text>
</comment>
<feature type="chain" id="PRO_5046712496" description="Carboxypeptidase regulatory-like domain-containing protein" evidence="2">
    <location>
        <begin position="26"/>
        <end position="842"/>
    </location>
</feature>
<feature type="non-terminal residue" evidence="3">
    <location>
        <position position="842"/>
    </location>
</feature>
<reference evidence="3 4" key="1">
    <citation type="submission" date="2024-09" db="EMBL/GenBank/DDBJ databases">
        <authorList>
            <person name="D'Angelo T."/>
        </authorList>
    </citation>
    <scope>NUCLEOTIDE SEQUENCE [LARGE SCALE GENOMIC DNA]</scope>
    <source>
        <strain evidence="3">SAG AM-320-E07</strain>
    </source>
</reference>
<accession>A0ABV6YLE4</accession>
<evidence type="ECO:0000313" key="4">
    <source>
        <dbReference type="Proteomes" id="UP001593833"/>
    </source>
</evidence>
<dbReference type="Gene3D" id="2.60.40.1120">
    <property type="entry name" value="Carboxypeptidase-like, regulatory domain"/>
    <property type="match status" value="1"/>
</dbReference>
<dbReference type="EMBL" id="JBHPKH010000084">
    <property type="protein sequence ID" value="MFC1573149.1"/>
    <property type="molecule type" value="Genomic_DNA"/>
</dbReference>
<name>A0ABV6YLE4_UNCEI</name>
<gene>
    <name evidence="3" type="ORF">ACFL6M_06075</name>
</gene>
<dbReference type="InterPro" id="IPR008969">
    <property type="entry name" value="CarboxyPept-like_regulatory"/>
</dbReference>
<evidence type="ECO:0008006" key="5">
    <source>
        <dbReference type="Google" id="ProtNLM"/>
    </source>
</evidence>
<evidence type="ECO:0000256" key="1">
    <source>
        <dbReference type="SAM" id="MobiDB-lite"/>
    </source>
</evidence>
<feature type="region of interest" description="Disordered" evidence="1">
    <location>
        <begin position="321"/>
        <end position="356"/>
    </location>
</feature>
<feature type="signal peptide" evidence="2">
    <location>
        <begin position="1"/>
        <end position="25"/>
    </location>
</feature>
<evidence type="ECO:0000256" key="2">
    <source>
        <dbReference type="SAM" id="SignalP"/>
    </source>
</evidence>
<keyword evidence="2" id="KW-0732">Signal</keyword>
<dbReference type="Proteomes" id="UP001593833">
    <property type="component" value="Unassembled WGS sequence"/>
</dbReference>
<proteinExistence type="predicted"/>
<keyword evidence="4" id="KW-1185">Reference proteome</keyword>
<organism evidence="3 4">
    <name type="scientific">Eiseniibacteriota bacterium</name>
    <dbReference type="NCBI Taxonomy" id="2212470"/>
    <lineage>
        <taxon>Bacteria</taxon>
        <taxon>Candidatus Eiseniibacteriota</taxon>
    </lineage>
</organism>
<protein>
    <recommendedName>
        <fullName evidence="5">Carboxypeptidase regulatory-like domain-containing protein</fullName>
    </recommendedName>
</protein>
<sequence length="842" mass="90915">MIMRRITTGLVLSLLFGVAPIPAQAAGFGSGEGDVAQHAQTDTLLAFDVRDAIPGFLKRSVETGDPQLGFLEVANISSSAAIISWVSKTSCIGWVEYGPTSELGLAAKETSATNVHFLWLTDLPAGQEIFFRVHSGEVDDKSLSDEPGSKIHSFETGQVAAGIPGTVYGVLPQIPDHAERSGTSVLVKLCLSGHGRRSLPLCVPASEDDIWLLNLGNLKTEDGQPFAYDDGMTAEIRIEGIGADGMPQILHSYKVRLSDAPNGDLSPPGALDIQRASKAVSPWDHADTVLKRGLDTASRDRGPTPERQFLESLLSKGADTRRESLRGHGRPHIIPGWRGGAKMGTSRPPEPDPPPSRLRLRGDVVLRELVDLRNQRGDARDFFPDVARHFPSGVREKLSRDTRPVSLYQGLNIVALPVDPTTPVTSFSFLTDVLSAYEVTAWDGTLQQHGPSAVRIGEEIQGTDFAFELGYGYFVALSTDDVVEFTGDPLISTHYGVVPAGLEVVSLVGNPDSVTSYTIFDGLCPNGSEICRLNPETQGYECAFQSGPGVLGEEFPIEEGVGYFIRNTAAQSFPEDHTAPSLTIVTPEDNDEIHTRQPYIDIIFGDHQIGLDAGTFACLINGEDKTSFFTVDDLGAIWQMDGGEELVEGTNVIDVTVLDLVGNQGNGVSTFDVVTLPPPEDEHFVNGHVFYGDTWEPIQGAAVTVGSIPGVIYTDVEGHYVFPTPGLGEYRIDIVKEHFTYAQRHLLIEDGWGDMFVDDAYLSPQDSVVTRITPEGGVAVNSHASIFTSFPPEAVEEDIDAVTTQFDEAEDLPKPLPPLSVFTYCADFGPDGGLSDTAFVDY</sequence>